<accession>A0A8J4WUM3</accession>
<name>A0A8J4WUM3_9TREM</name>
<evidence type="ECO:0000313" key="2">
    <source>
        <dbReference type="Proteomes" id="UP000748531"/>
    </source>
</evidence>
<proteinExistence type="predicted"/>
<keyword evidence="2" id="KW-1185">Reference proteome</keyword>
<organism evidence="1 2">
    <name type="scientific">Paragonimus heterotremus</name>
    <dbReference type="NCBI Taxonomy" id="100268"/>
    <lineage>
        <taxon>Eukaryota</taxon>
        <taxon>Metazoa</taxon>
        <taxon>Spiralia</taxon>
        <taxon>Lophotrochozoa</taxon>
        <taxon>Platyhelminthes</taxon>
        <taxon>Trematoda</taxon>
        <taxon>Digenea</taxon>
        <taxon>Plagiorchiida</taxon>
        <taxon>Troglotremata</taxon>
        <taxon>Troglotrematidae</taxon>
        <taxon>Paragonimus</taxon>
    </lineage>
</organism>
<protein>
    <submittedName>
        <fullName evidence="1">Uncharacterized protein</fullName>
    </submittedName>
</protein>
<gene>
    <name evidence="1" type="ORF">PHET_01427</name>
</gene>
<reference evidence="1" key="1">
    <citation type="submission" date="2019-05" db="EMBL/GenBank/DDBJ databases">
        <title>Annotation for the trematode Paragonimus heterotremus.</title>
        <authorList>
            <person name="Choi Y.-J."/>
        </authorList>
    </citation>
    <scope>NUCLEOTIDE SEQUENCE</scope>
    <source>
        <strain evidence="1">LC</strain>
    </source>
</reference>
<dbReference type="EMBL" id="LUCH01000447">
    <property type="protein sequence ID" value="KAF5405115.1"/>
    <property type="molecule type" value="Genomic_DNA"/>
</dbReference>
<dbReference type="AlphaFoldDB" id="A0A8J4WUM3"/>
<evidence type="ECO:0000313" key="1">
    <source>
        <dbReference type="EMBL" id="KAF5405115.1"/>
    </source>
</evidence>
<dbReference type="Proteomes" id="UP000748531">
    <property type="component" value="Unassembled WGS sequence"/>
</dbReference>
<sequence>MPNHGTDLPGRPVMTQAVAGQSSSHLLYIHVYFTGLRFHIDIDAGVNDLPPSEIKHNLKSVEYTLLGAYILNSSQQLTLVYAEISQIINVDSLRSDG</sequence>
<comment type="caution">
    <text evidence="1">The sequence shown here is derived from an EMBL/GenBank/DDBJ whole genome shotgun (WGS) entry which is preliminary data.</text>
</comment>